<feature type="region of interest" description="Disordered" evidence="3">
    <location>
        <begin position="557"/>
        <end position="718"/>
    </location>
</feature>
<dbReference type="InterPro" id="IPR043129">
    <property type="entry name" value="ATPase_NBD"/>
</dbReference>
<evidence type="ECO:0000256" key="2">
    <source>
        <dbReference type="ARBA" id="ARBA00022840"/>
    </source>
</evidence>
<dbReference type="SUPFAM" id="SSF53067">
    <property type="entry name" value="Actin-like ATPase domain"/>
    <property type="match status" value="2"/>
</dbReference>
<dbReference type="OrthoDB" id="2963168at2759"/>
<dbReference type="Proteomes" id="UP000077315">
    <property type="component" value="Unassembled WGS sequence"/>
</dbReference>
<dbReference type="PANTHER" id="PTHR14187">
    <property type="entry name" value="ALPHA KINASE/ELONGATION FACTOR 2 KINASE"/>
    <property type="match status" value="1"/>
</dbReference>
<keyword evidence="2" id="KW-0067">ATP-binding</keyword>
<feature type="compositionally biased region" description="Low complexity" evidence="3">
    <location>
        <begin position="632"/>
        <end position="643"/>
    </location>
</feature>
<feature type="compositionally biased region" description="Polar residues" evidence="3">
    <location>
        <begin position="592"/>
        <end position="602"/>
    </location>
</feature>
<proteinExistence type="predicted"/>
<dbReference type="VEuPathDB" id="FungiDB:PHYBLDRAFT_179136"/>
<feature type="compositionally biased region" description="Low complexity" evidence="3">
    <location>
        <begin position="572"/>
        <end position="585"/>
    </location>
</feature>
<feature type="compositionally biased region" description="Polar residues" evidence="3">
    <location>
        <begin position="621"/>
        <end position="631"/>
    </location>
</feature>
<feature type="compositionally biased region" description="Polar residues" evidence="3">
    <location>
        <begin position="700"/>
        <end position="718"/>
    </location>
</feature>
<dbReference type="InParanoid" id="A0A162V2M7"/>
<reference evidence="5" key="1">
    <citation type="submission" date="2015-06" db="EMBL/GenBank/DDBJ databases">
        <title>Expansion of signal transduction pathways in fungi by whole-genome duplication.</title>
        <authorList>
            <consortium name="DOE Joint Genome Institute"/>
            <person name="Corrochano L.M."/>
            <person name="Kuo A."/>
            <person name="Marcet-Houben M."/>
            <person name="Polaino S."/>
            <person name="Salamov A."/>
            <person name="Villalobos J.M."/>
            <person name="Alvarez M.I."/>
            <person name="Avalos J."/>
            <person name="Benito E.P."/>
            <person name="Benoit I."/>
            <person name="Burger G."/>
            <person name="Camino L.P."/>
            <person name="Canovas D."/>
            <person name="Cerda-Olmedo E."/>
            <person name="Cheng J.-F."/>
            <person name="Dominguez A."/>
            <person name="Elias M."/>
            <person name="Eslava A.P."/>
            <person name="Glaser F."/>
            <person name="Grimwood J."/>
            <person name="Gutierrez G."/>
            <person name="Heitman J."/>
            <person name="Henrissat B."/>
            <person name="Iturriaga E.A."/>
            <person name="Lang B.F."/>
            <person name="Lavin J.L."/>
            <person name="Lee S."/>
            <person name="Li W."/>
            <person name="Lindquist E."/>
            <person name="Lopez-Garcia S."/>
            <person name="Luque E.M."/>
            <person name="Marcos A.T."/>
            <person name="Martin J."/>
            <person name="McCluskey K."/>
            <person name="Medina H.R."/>
            <person name="Miralles-Duran A."/>
            <person name="Miyazaki A."/>
            <person name="Munoz-Torres E."/>
            <person name="Oguiza J.A."/>
            <person name="Ohm R."/>
            <person name="Olmedo M."/>
            <person name="Orejas M."/>
            <person name="Ortiz-Castellanos L."/>
            <person name="Pisabarro A.G."/>
            <person name="Rodriguez-Romero J."/>
            <person name="Ruiz-Herrera J."/>
            <person name="Ruiz-Vazquez R."/>
            <person name="Sanz C."/>
            <person name="Schackwitz W."/>
            <person name="Schmutz J."/>
            <person name="Shahriari M."/>
            <person name="Shelest E."/>
            <person name="Silva-Franco F."/>
            <person name="Soanes D."/>
            <person name="Syed K."/>
            <person name="Tagua V.G."/>
            <person name="Talbot N.J."/>
            <person name="Thon M."/>
            <person name="De vries R.P."/>
            <person name="Wiebenga A."/>
            <person name="Yadav J.S."/>
            <person name="Braun E.L."/>
            <person name="Baker S."/>
            <person name="Garre V."/>
            <person name="Horwitz B."/>
            <person name="Torres-Martinez S."/>
            <person name="Idnurm A."/>
            <person name="Herrera-Estrella A."/>
            <person name="Gabaldon T."/>
            <person name="Grigoriev I.V."/>
        </authorList>
    </citation>
    <scope>NUCLEOTIDE SEQUENCE [LARGE SCALE GENOMIC DNA]</scope>
    <source>
        <strain evidence="5">NRRL 1555(-)</strain>
    </source>
</reference>
<sequence length="718" mass="80397">MDTTASGLNYADYPVIVGIDFGTTFSGCCYAFTQNEEVIDIVKWPRQNNHVYPKTPTLSLYRKGSTQLVDWGHGARRQAMKPNSVDFILLSKFKLYLDEYLQQESLPNGLNVIDVIADYLREFHSHVCTELLKGFAGNYDQSKFRYCLTVPAMWSDRAKAAMREAAIRADLIQRSDHPERLMLISEPEAAALYCERKSEQFNLVHGQRFMICDAGGGTVDLIVFEIDQQSSGKRTLKEVTNGHGGSCGSGFLDLRMREYIKRKFTHRGSINDSAMEHIMDTFVNIIKPEFDGYEDHFLDLPASMGLGDLTDEDIGLENGSLCLPAHELRDEVFEPVITQVLDLIDGQLNQSPNLEAIFLVGGFGQSNYLFRRVEEAFANRVGMIGVPPRGELAVVRGAVYFGLNPQIVTERVSRRTYGVETRMLFQNELDPPEYSVVGVDQKTYCRQRFSVYVQKGQSVKVDERVSKNFMISYPNDTDSDLFAFDGEGPPPRLTTHQLIKKVGHFPIRMPTLENVRPGDKVNMTIDMYFGLTEIKIECTIQNKKFVFTSSFDAMDSFSGPEHGGTPYGAYAQTPQQPQQLQSQSQDPYGVNELTNTASQLSIHNPPGGYPSPYGQPGPALSNASLSQHSYMQQNQNQPHQPSSTGGYPPSNMMGNIPQGYHRNNSGPYPPVQSQQNSEYYPSYSHSQAGGYPPAQPYYNYPSQSNQPSGYSTSGYSQH</sequence>
<dbReference type="RefSeq" id="XP_018297583.1">
    <property type="nucleotide sequence ID" value="XM_018438108.1"/>
</dbReference>
<keyword evidence="1" id="KW-0547">Nucleotide-binding</keyword>
<dbReference type="Gene3D" id="3.30.420.40">
    <property type="match status" value="1"/>
</dbReference>
<accession>A0A162V2M7</accession>
<dbReference type="Pfam" id="PF00012">
    <property type="entry name" value="HSP70"/>
    <property type="match status" value="1"/>
</dbReference>
<feature type="compositionally biased region" description="Polar residues" evidence="3">
    <location>
        <begin position="661"/>
        <end position="687"/>
    </location>
</feature>
<dbReference type="GeneID" id="28999014"/>
<protein>
    <submittedName>
        <fullName evidence="4">Uncharacterized protein</fullName>
    </submittedName>
</protein>
<dbReference type="AlphaFoldDB" id="A0A162V2M7"/>
<dbReference type="GO" id="GO:0005524">
    <property type="term" value="F:ATP binding"/>
    <property type="evidence" value="ECO:0007669"/>
    <property type="project" value="UniProtKB-KW"/>
</dbReference>
<gene>
    <name evidence="4" type="ORF">PHYBLDRAFT_179136</name>
</gene>
<dbReference type="EMBL" id="KV440972">
    <property type="protein sequence ID" value="OAD79543.1"/>
    <property type="molecule type" value="Genomic_DNA"/>
</dbReference>
<keyword evidence="5" id="KW-1185">Reference proteome</keyword>
<evidence type="ECO:0000256" key="3">
    <source>
        <dbReference type="SAM" id="MobiDB-lite"/>
    </source>
</evidence>
<evidence type="ECO:0000256" key="1">
    <source>
        <dbReference type="ARBA" id="ARBA00022741"/>
    </source>
</evidence>
<dbReference type="CDD" id="cd10229">
    <property type="entry name" value="ASKHA_NBD_HSP70_HSPA12"/>
    <property type="match status" value="1"/>
</dbReference>
<dbReference type="STRING" id="763407.A0A162V2M7"/>
<name>A0A162V2M7_PHYB8</name>
<dbReference type="PANTHER" id="PTHR14187:SF5">
    <property type="entry name" value="HEAT SHOCK 70 KDA PROTEIN 12A"/>
    <property type="match status" value="1"/>
</dbReference>
<evidence type="ECO:0000313" key="5">
    <source>
        <dbReference type="Proteomes" id="UP000077315"/>
    </source>
</evidence>
<dbReference type="InterPro" id="IPR013126">
    <property type="entry name" value="Hsp_70_fam"/>
</dbReference>
<dbReference type="GO" id="GO:0140662">
    <property type="term" value="F:ATP-dependent protein folding chaperone"/>
    <property type="evidence" value="ECO:0007669"/>
    <property type="project" value="InterPro"/>
</dbReference>
<evidence type="ECO:0000313" key="4">
    <source>
        <dbReference type="EMBL" id="OAD79543.1"/>
    </source>
</evidence>
<organism evidence="4 5">
    <name type="scientific">Phycomyces blakesleeanus (strain ATCC 8743b / DSM 1359 / FGSC 10004 / NBRC 33097 / NRRL 1555)</name>
    <dbReference type="NCBI Taxonomy" id="763407"/>
    <lineage>
        <taxon>Eukaryota</taxon>
        <taxon>Fungi</taxon>
        <taxon>Fungi incertae sedis</taxon>
        <taxon>Mucoromycota</taxon>
        <taxon>Mucoromycotina</taxon>
        <taxon>Mucoromycetes</taxon>
        <taxon>Mucorales</taxon>
        <taxon>Phycomycetaceae</taxon>
        <taxon>Phycomyces</taxon>
    </lineage>
</organism>